<evidence type="ECO:0000313" key="2">
    <source>
        <dbReference type="EMBL" id="KYF51372.1"/>
    </source>
</evidence>
<dbReference type="Pfam" id="PF04326">
    <property type="entry name" value="SLFN_AlbA_2"/>
    <property type="match status" value="1"/>
</dbReference>
<dbReference type="EMBL" id="JELY01002867">
    <property type="protein sequence ID" value="KYF51372.1"/>
    <property type="molecule type" value="Genomic_DNA"/>
</dbReference>
<sequence>MTTSRAPDYFAGLVRELCKLPNETEWVEFKANNANPIEIGEYISALSNTAALVGKVNAYIVWGVDDRSHDIIGTTFTPKREKRGNEELESWLLHGLTPKINFRFIDVLLDGKRVVLLEIARAFRHPVKFQNESHIRVGSYKKKLRDFPEKERELWRVLDQTPFERSVAAERLSADEALRLLDYAAYFDLLERPLPDNKNGVLAALEQDDLLQRSDAGGWNITNLGAILFAKKLDDFHGIRRKAMRVIVYKGKSRIETIKEQTGTKGYASGFEGLIGFVNGLVPANEVIGKALRKTVSMYPELAVRELVANALIHQDLFITGAGPMVEIFEDRLEISNPGEPLIDTARFLDTPPKSRNEALASLMRRFRICEERGSGVDKVVFQTELYQLPAPLFEAPEGFTRAVLFASRPLAEMDKADKVRACYLHACLKYVNRDYLTNSSLRERFGIDEKNRAIASRLIRDAVAERAIVPHDHDAAPKHMKYVPWWASTLTGADAALP</sequence>
<protein>
    <submittedName>
        <fullName evidence="2">Transcriptional regulator</fullName>
    </submittedName>
</protein>
<accession>A0A150P6Q3</accession>
<dbReference type="InterPro" id="IPR007421">
    <property type="entry name" value="Schlafen_AlbA_2_dom"/>
</dbReference>
<dbReference type="Pfam" id="PF13749">
    <property type="entry name" value="HATPase_c_4"/>
    <property type="match status" value="1"/>
</dbReference>
<feature type="domain" description="Schlafen AlbA-2" evidence="1">
    <location>
        <begin position="23"/>
        <end position="144"/>
    </location>
</feature>
<dbReference type="Proteomes" id="UP000075420">
    <property type="component" value="Unassembled WGS sequence"/>
</dbReference>
<organism evidence="2 3">
    <name type="scientific">Sorangium cellulosum</name>
    <name type="common">Polyangium cellulosum</name>
    <dbReference type="NCBI Taxonomy" id="56"/>
    <lineage>
        <taxon>Bacteria</taxon>
        <taxon>Pseudomonadati</taxon>
        <taxon>Myxococcota</taxon>
        <taxon>Polyangia</taxon>
        <taxon>Polyangiales</taxon>
        <taxon>Polyangiaceae</taxon>
        <taxon>Sorangium</taxon>
    </lineage>
</organism>
<dbReference type="Gene3D" id="3.30.565.60">
    <property type="match status" value="1"/>
</dbReference>
<comment type="caution">
    <text evidence="2">The sequence shown here is derived from an EMBL/GenBank/DDBJ whole genome shotgun (WGS) entry which is preliminary data.</text>
</comment>
<evidence type="ECO:0000259" key="1">
    <source>
        <dbReference type="Pfam" id="PF04326"/>
    </source>
</evidence>
<dbReference type="PANTHER" id="PTHR30595">
    <property type="entry name" value="GLPR-RELATED TRANSCRIPTIONAL REPRESSOR"/>
    <property type="match status" value="1"/>
</dbReference>
<proteinExistence type="predicted"/>
<dbReference type="InterPro" id="IPR038475">
    <property type="entry name" value="RecG_C_sf"/>
</dbReference>
<name>A0A150P6Q3_SORCE</name>
<dbReference type="InterPro" id="IPR038461">
    <property type="entry name" value="Schlafen_AlbA_2_dom_sf"/>
</dbReference>
<reference evidence="2 3" key="1">
    <citation type="submission" date="2014-02" db="EMBL/GenBank/DDBJ databases">
        <title>The small core and large imbalanced accessory genome model reveals a collaborative survival strategy of Sorangium cellulosum strains in nature.</title>
        <authorList>
            <person name="Han K."/>
            <person name="Peng R."/>
            <person name="Blom J."/>
            <person name="Li Y.-Z."/>
        </authorList>
    </citation>
    <scope>NUCLEOTIDE SEQUENCE [LARGE SCALE GENOMIC DNA]</scope>
    <source>
        <strain evidence="2 3">So0157-25</strain>
    </source>
</reference>
<gene>
    <name evidence="2" type="ORF">BE08_09420</name>
</gene>
<evidence type="ECO:0000313" key="3">
    <source>
        <dbReference type="Proteomes" id="UP000075420"/>
    </source>
</evidence>
<dbReference type="AlphaFoldDB" id="A0A150P6Q3"/>
<dbReference type="Gene3D" id="3.30.950.30">
    <property type="entry name" value="Schlafen, AAA domain"/>
    <property type="match status" value="1"/>
</dbReference>
<dbReference type="PANTHER" id="PTHR30595:SF6">
    <property type="entry name" value="SCHLAFEN ALBA-2 DOMAIN-CONTAINING PROTEIN"/>
    <property type="match status" value="1"/>
</dbReference>